<accession>A0A1R3KDG7</accession>
<evidence type="ECO:0000313" key="2">
    <source>
        <dbReference type="Proteomes" id="UP000187203"/>
    </source>
</evidence>
<reference evidence="2" key="1">
    <citation type="submission" date="2013-09" db="EMBL/GenBank/DDBJ databases">
        <title>Corchorus olitorius genome sequencing.</title>
        <authorList>
            <person name="Alam M."/>
            <person name="Haque M.S."/>
            <person name="Islam M.S."/>
            <person name="Emdad E.M."/>
            <person name="Islam M.M."/>
            <person name="Ahmed B."/>
            <person name="Halim A."/>
            <person name="Hossen Q.M.M."/>
            <person name="Hossain M.Z."/>
            <person name="Ahmed R."/>
            <person name="Khan M.M."/>
            <person name="Islam R."/>
            <person name="Rashid M.M."/>
            <person name="Khan S.A."/>
            <person name="Rahman M.S."/>
            <person name="Alam M."/>
            <person name="Yahiya A.S."/>
            <person name="Khan M.S."/>
            <person name="Azam M.S."/>
            <person name="Haque T."/>
            <person name="Lashkar M.Z.H."/>
            <person name="Akhand A.I."/>
            <person name="Morshed G."/>
            <person name="Roy S."/>
            <person name="Uddin K.S."/>
            <person name="Rabeya T."/>
            <person name="Hossain A.S."/>
            <person name="Chowdhury A."/>
            <person name="Snigdha A.R."/>
            <person name="Mortoza M.S."/>
            <person name="Matin S.A."/>
            <person name="Hoque S.M.E."/>
            <person name="Islam M.K."/>
            <person name="Roy D.K."/>
            <person name="Haider R."/>
            <person name="Moosa M.M."/>
            <person name="Elias S.M."/>
            <person name="Hasan A.M."/>
            <person name="Jahan S."/>
            <person name="Shafiuddin M."/>
            <person name="Mahmood N."/>
            <person name="Shommy N.S."/>
        </authorList>
    </citation>
    <scope>NUCLEOTIDE SEQUENCE [LARGE SCALE GENOMIC DNA]</scope>
    <source>
        <strain evidence="2">cv. O-4</strain>
    </source>
</reference>
<evidence type="ECO:0000313" key="1">
    <source>
        <dbReference type="EMBL" id="OMP05137.1"/>
    </source>
</evidence>
<sequence>MHLFRDCFFARDIGRCWEGMGLDLASFYNVDLREWLRLNLCGSLVICDSTSWASQFAMALWSIWESWNSLIFRQEIAHPTKVWHSARLIEREVHSSLGSTSSGRRGGVLVKWKPPDEGVLLLNTNRSFKASSGVPLLVD</sequence>
<dbReference type="EMBL" id="AWUE01014098">
    <property type="protein sequence ID" value="OMP05137.1"/>
    <property type="molecule type" value="Genomic_DNA"/>
</dbReference>
<protein>
    <submittedName>
        <fullName evidence="1">Nuclease</fullName>
    </submittedName>
</protein>
<name>A0A1R3KDG7_9ROSI</name>
<proteinExistence type="predicted"/>
<keyword evidence="2" id="KW-1185">Reference proteome</keyword>
<dbReference type="Proteomes" id="UP000187203">
    <property type="component" value="Unassembled WGS sequence"/>
</dbReference>
<dbReference type="AlphaFoldDB" id="A0A1R3KDG7"/>
<dbReference type="OrthoDB" id="846389at2759"/>
<comment type="caution">
    <text evidence="1">The sequence shown here is derived from an EMBL/GenBank/DDBJ whole genome shotgun (WGS) entry which is preliminary data.</text>
</comment>
<organism evidence="1 2">
    <name type="scientific">Corchorus olitorius</name>
    <dbReference type="NCBI Taxonomy" id="93759"/>
    <lineage>
        <taxon>Eukaryota</taxon>
        <taxon>Viridiplantae</taxon>
        <taxon>Streptophyta</taxon>
        <taxon>Embryophyta</taxon>
        <taxon>Tracheophyta</taxon>
        <taxon>Spermatophyta</taxon>
        <taxon>Magnoliopsida</taxon>
        <taxon>eudicotyledons</taxon>
        <taxon>Gunneridae</taxon>
        <taxon>Pentapetalae</taxon>
        <taxon>rosids</taxon>
        <taxon>malvids</taxon>
        <taxon>Malvales</taxon>
        <taxon>Malvaceae</taxon>
        <taxon>Grewioideae</taxon>
        <taxon>Apeibeae</taxon>
        <taxon>Corchorus</taxon>
    </lineage>
</organism>
<gene>
    <name evidence="1" type="ORF">COLO4_09027</name>
</gene>